<feature type="chain" id="PRO_5045600253" evidence="6">
    <location>
        <begin position="34"/>
        <end position="273"/>
    </location>
</feature>
<protein>
    <submittedName>
        <fullName evidence="7">MipA/OmpV family protein</fullName>
    </submittedName>
</protein>
<proteinExistence type="inferred from homology"/>
<name>A0ABS6HA64_9PROT</name>
<keyword evidence="5" id="KW-0998">Cell outer membrane</keyword>
<comment type="caution">
    <text evidence="7">The sequence shown here is derived from an EMBL/GenBank/DDBJ whole genome shotgun (WGS) entry which is preliminary data.</text>
</comment>
<dbReference type="PANTHER" id="PTHR38776">
    <property type="entry name" value="MLTA-INTERACTING PROTEIN-RELATED"/>
    <property type="match status" value="1"/>
</dbReference>
<comment type="subcellular location">
    <subcellularLocation>
        <location evidence="1">Cell outer membrane</location>
    </subcellularLocation>
</comment>
<keyword evidence="4" id="KW-0472">Membrane</keyword>
<dbReference type="EMBL" id="JAERQM010000005">
    <property type="protein sequence ID" value="MBU8545568.1"/>
    <property type="molecule type" value="Genomic_DNA"/>
</dbReference>
<evidence type="ECO:0000256" key="4">
    <source>
        <dbReference type="ARBA" id="ARBA00023136"/>
    </source>
</evidence>
<evidence type="ECO:0000256" key="6">
    <source>
        <dbReference type="SAM" id="SignalP"/>
    </source>
</evidence>
<organism evidence="7 8">
    <name type="scientific">Falsiroseomonas oleicola</name>
    <dbReference type="NCBI Taxonomy" id="2801474"/>
    <lineage>
        <taxon>Bacteria</taxon>
        <taxon>Pseudomonadati</taxon>
        <taxon>Pseudomonadota</taxon>
        <taxon>Alphaproteobacteria</taxon>
        <taxon>Acetobacterales</taxon>
        <taxon>Roseomonadaceae</taxon>
        <taxon>Falsiroseomonas</taxon>
    </lineage>
</organism>
<evidence type="ECO:0000256" key="3">
    <source>
        <dbReference type="ARBA" id="ARBA00022729"/>
    </source>
</evidence>
<dbReference type="InterPro" id="IPR010583">
    <property type="entry name" value="MipA"/>
</dbReference>
<dbReference type="PANTHER" id="PTHR38776:SF1">
    <property type="entry name" value="MLTA-INTERACTING PROTEIN-RELATED"/>
    <property type="match status" value="1"/>
</dbReference>
<evidence type="ECO:0000313" key="8">
    <source>
        <dbReference type="Proteomes" id="UP000689967"/>
    </source>
</evidence>
<reference evidence="7 8" key="1">
    <citation type="submission" date="2021-01" db="EMBL/GenBank/DDBJ databases">
        <title>Roseomonas sp. nov, a bacterium isolated from an oil production mixture in Yumen Oilfield.</title>
        <authorList>
            <person name="Wu D."/>
        </authorList>
    </citation>
    <scope>NUCLEOTIDE SEQUENCE [LARGE SCALE GENOMIC DNA]</scope>
    <source>
        <strain evidence="7 8">ROY-5-3</strain>
    </source>
</reference>
<feature type="signal peptide" evidence="6">
    <location>
        <begin position="1"/>
        <end position="33"/>
    </location>
</feature>
<sequence>MTPETRRLRQTSRTLATLILAGAATALPLAAQAQPAPLAAGGWSLRLGAGAAVGPAYPGSETTQVSPFPLVDLAYRPALPLLDTVFLNPRDGLGVVAFRQGPFSIGGSIGYAPGRDQDVAARLQGMGDIEGAARAKLFLRGDFGRFGLSLEAARALGDQEGTTLTIGASMRQPVGPRLMLLGRVEASWADEESMQQWFGVTSRQASRSRFAAYNAEAGFRSVQGSLTAIYSLSDRWSLNGTAGVAQLLGDAADSPITESKTQPFGLVGVTYRF</sequence>
<evidence type="ECO:0000256" key="5">
    <source>
        <dbReference type="ARBA" id="ARBA00023237"/>
    </source>
</evidence>
<dbReference type="Pfam" id="PF06629">
    <property type="entry name" value="MipA"/>
    <property type="match status" value="1"/>
</dbReference>
<comment type="similarity">
    <text evidence="2">Belongs to the MipA/OmpV family.</text>
</comment>
<keyword evidence="8" id="KW-1185">Reference proteome</keyword>
<keyword evidence="3 6" id="KW-0732">Signal</keyword>
<gene>
    <name evidence="7" type="ORF">JJQ90_17720</name>
</gene>
<dbReference type="RefSeq" id="WP_216877577.1">
    <property type="nucleotide sequence ID" value="NZ_JAERQM010000005.1"/>
</dbReference>
<accession>A0ABS6HA64</accession>
<dbReference type="Proteomes" id="UP000689967">
    <property type="component" value="Unassembled WGS sequence"/>
</dbReference>
<evidence type="ECO:0000313" key="7">
    <source>
        <dbReference type="EMBL" id="MBU8545568.1"/>
    </source>
</evidence>
<evidence type="ECO:0000256" key="1">
    <source>
        <dbReference type="ARBA" id="ARBA00004442"/>
    </source>
</evidence>
<evidence type="ECO:0000256" key="2">
    <source>
        <dbReference type="ARBA" id="ARBA00005722"/>
    </source>
</evidence>